<evidence type="ECO:0000313" key="3">
    <source>
        <dbReference type="EMBL" id="MBO4205918.1"/>
    </source>
</evidence>
<organism evidence="3 4">
    <name type="scientific">Micromonospora echinofusca</name>
    <dbReference type="NCBI Taxonomy" id="47858"/>
    <lineage>
        <taxon>Bacteria</taxon>
        <taxon>Bacillati</taxon>
        <taxon>Actinomycetota</taxon>
        <taxon>Actinomycetes</taxon>
        <taxon>Micromonosporales</taxon>
        <taxon>Micromonosporaceae</taxon>
        <taxon>Micromonospora</taxon>
    </lineage>
</organism>
<dbReference type="PROSITE" id="PS51257">
    <property type="entry name" value="PROKAR_LIPOPROTEIN"/>
    <property type="match status" value="1"/>
</dbReference>
<name>A0ABS3VN89_MICEH</name>
<dbReference type="Pfam" id="PF13845">
    <property type="entry name" value="Septum_form"/>
    <property type="match status" value="1"/>
</dbReference>
<feature type="domain" description="Septum formation-related" evidence="2">
    <location>
        <begin position="49"/>
        <end position="274"/>
    </location>
</feature>
<feature type="chain" id="PRO_5046897499" description="Septum formation-related domain-containing protein" evidence="1">
    <location>
        <begin position="21"/>
        <end position="300"/>
    </location>
</feature>
<evidence type="ECO:0000313" key="4">
    <source>
        <dbReference type="Proteomes" id="UP000823521"/>
    </source>
</evidence>
<dbReference type="Proteomes" id="UP000823521">
    <property type="component" value="Unassembled WGS sequence"/>
</dbReference>
<keyword evidence="4" id="KW-1185">Reference proteome</keyword>
<protein>
    <recommendedName>
        <fullName evidence="2">Septum formation-related domain-containing protein</fullName>
    </recommendedName>
</protein>
<keyword evidence="1" id="KW-0732">Signal</keyword>
<feature type="signal peptide" evidence="1">
    <location>
        <begin position="1"/>
        <end position="20"/>
    </location>
</feature>
<reference evidence="3 4" key="1">
    <citation type="submission" date="2019-12" db="EMBL/GenBank/DDBJ databases">
        <title>Whole genome sequencing of endophytic Actinobacterium Micromonospora sp. MPMI6T.</title>
        <authorList>
            <person name="Evv R."/>
            <person name="Podile A.R."/>
        </authorList>
    </citation>
    <scope>NUCLEOTIDE SEQUENCE [LARGE SCALE GENOMIC DNA]</scope>
    <source>
        <strain evidence="3 4">MPMI6</strain>
    </source>
</reference>
<sequence length="300" mass="32071">MRRWSLRSLALAGAAVLLLAGCGAPGGVDGDLVDDWPAFGQPEAFTPPAGVCLAADFAETVYLSAFNPVDCTAPHRVETVHVGAFPGDPPALPAAGSAELRAAYAECDAKATGYVGGDWRAGRLWLGVALPPASAWSGGARWFRCDLTELTSVESNGEVVSRTAGLRDALKADSPLKLGCYTAKLDRQRTIEELVAASCTRPHSAEFVGAWRAPENVAYPVRDRDWARFYDECRNQIGRYVGLADDPNLRFRVGVVAVPGKAAQWKAGDRGVRCYLWLSDRTVNRSLRNAGAAALPIRTG</sequence>
<gene>
    <name evidence="3" type="ORF">GSF22_07850</name>
</gene>
<evidence type="ECO:0000256" key="1">
    <source>
        <dbReference type="SAM" id="SignalP"/>
    </source>
</evidence>
<dbReference type="RefSeq" id="WP_208812365.1">
    <property type="nucleotide sequence ID" value="NZ_WVUH01000042.1"/>
</dbReference>
<accession>A0ABS3VN89</accession>
<comment type="caution">
    <text evidence="3">The sequence shown here is derived from an EMBL/GenBank/DDBJ whole genome shotgun (WGS) entry which is preliminary data.</text>
</comment>
<dbReference type="EMBL" id="WVUH01000042">
    <property type="protein sequence ID" value="MBO4205918.1"/>
    <property type="molecule type" value="Genomic_DNA"/>
</dbReference>
<evidence type="ECO:0000259" key="2">
    <source>
        <dbReference type="Pfam" id="PF13845"/>
    </source>
</evidence>
<dbReference type="InterPro" id="IPR026004">
    <property type="entry name" value="Septum_form"/>
</dbReference>
<proteinExistence type="predicted"/>